<keyword evidence="1" id="KW-0436">Ligase</keyword>
<comment type="caution">
    <text evidence="1">The sequence shown here is derived from an EMBL/GenBank/DDBJ whole genome shotgun (WGS) entry which is preliminary data.</text>
</comment>
<dbReference type="SUPFAM" id="SSF55681">
    <property type="entry name" value="Class II aaRS and biotin synthetases"/>
    <property type="match status" value="1"/>
</dbReference>
<evidence type="ECO:0000313" key="2">
    <source>
        <dbReference type="Proteomes" id="UP000585638"/>
    </source>
</evidence>
<dbReference type="Proteomes" id="UP000585638">
    <property type="component" value="Unassembled WGS sequence"/>
</dbReference>
<dbReference type="Gene3D" id="3.30.930.10">
    <property type="entry name" value="Bira Bifunctional Protein, Domain 2"/>
    <property type="match status" value="1"/>
</dbReference>
<reference evidence="1 2" key="1">
    <citation type="submission" date="2020-08" db="EMBL/GenBank/DDBJ databases">
        <title>Sequencing the genomes of 1000 actinobacteria strains.</title>
        <authorList>
            <person name="Klenk H.-P."/>
        </authorList>
    </citation>
    <scope>NUCLEOTIDE SEQUENCE [LARGE SCALE GENOMIC DNA]</scope>
    <source>
        <strain evidence="1 2">DSM 43851</strain>
    </source>
</reference>
<accession>A0A7W9NG25</accession>
<keyword evidence="2" id="KW-1185">Reference proteome</keyword>
<dbReference type="InterPro" id="IPR045864">
    <property type="entry name" value="aa-tRNA-synth_II/BPL/LPL"/>
</dbReference>
<organism evidence="1 2">
    <name type="scientific">Kutzneria kofuensis</name>
    <dbReference type="NCBI Taxonomy" id="103725"/>
    <lineage>
        <taxon>Bacteria</taxon>
        <taxon>Bacillati</taxon>
        <taxon>Actinomycetota</taxon>
        <taxon>Actinomycetes</taxon>
        <taxon>Pseudonocardiales</taxon>
        <taxon>Pseudonocardiaceae</taxon>
        <taxon>Kutzneria</taxon>
    </lineage>
</organism>
<dbReference type="GO" id="GO:0016874">
    <property type="term" value="F:ligase activity"/>
    <property type="evidence" value="ECO:0007669"/>
    <property type="project" value="UniProtKB-KW"/>
</dbReference>
<evidence type="ECO:0000313" key="1">
    <source>
        <dbReference type="EMBL" id="MBB5891200.1"/>
    </source>
</evidence>
<dbReference type="EMBL" id="JACHIR010000001">
    <property type="protein sequence ID" value="MBB5891200.1"/>
    <property type="molecule type" value="Genomic_DNA"/>
</dbReference>
<dbReference type="RefSeq" id="WP_184861146.1">
    <property type="nucleotide sequence ID" value="NZ_BAAAWY010000045.1"/>
</dbReference>
<name>A0A7W9NG25_9PSEU</name>
<dbReference type="AlphaFoldDB" id="A0A7W9NG25"/>
<proteinExistence type="predicted"/>
<gene>
    <name evidence="1" type="ORF">BJ998_002396</name>
</gene>
<sequence>MRRVDLGVVGYEQAAADMRGWVAERQEGRAEDRLFLLSHPPVVTYGPRTDPADLPTGMRIVR</sequence>
<protein>
    <submittedName>
        <fullName evidence="1">Lipoate-protein ligase B</fullName>
    </submittedName>
</protein>